<proteinExistence type="predicted"/>
<gene>
    <name evidence="2" type="ORF">SAMN05444972_11737</name>
</gene>
<protein>
    <submittedName>
        <fullName evidence="2">Uncharacterized protein</fullName>
    </submittedName>
</protein>
<sequence>MKKEPMKKKIKISSANIKEIAQSLVCGVAVGVVYLSSTGSTVNTNGLVRGVSREAIQVYHLDPQGVFAVTTIPINKITALRVLNVTCDT</sequence>
<evidence type="ECO:0000313" key="2">
    <source>
        <dbReference type="EMBL" id="SFT01871.1"/>
    </source>
</evidence>
<keyword evidence="1" id="KW-0472">Membrane</keyword>
<keyword evidence="1" id="KW-0812">Transmembrane</keyword>
<dbReference type="EMBL" id="FPAA01000017">
    <property type="protein sequence ID" value="SFT01871.1"/>
    <property type="molecule type" value="Genomic_DNA"/>
</dbReference>
<evidence type="ECO:0000256" key="1">
    <source>
        <dbReference type="SAM" id="Phobius"/>
    </source>
</evidence>
<name>A0A1I6UKC9_9BACL</name>
<feature type="transmembrane region" description="Helical" evidence="1">
    <location>
        <begin position="20"/>
        <end position="37"/>
    </location>
</feature>
<keyword evidence="3" id="KW-1185">Reference proteome</keyword>
<dbReference type="RefSeq" id="WP_091839520.1">
    <property type="nucleotide sequence ID" value="NZ_FPAA01000017.1"/>
</dbReference>
<dbReference type="Proteomes" id="UP000198660">
    <property type="component" value="Unassembled WGS sequence"/>
</dbReference>
<dbReference type="AlphaFoldDB" id="A0A1I6UKC9"/>
<keyword evidence="1" id="KW-1133">Transmembrane helix</keyword>
<organism evidence="2 3">
    <name type="scientific">Marininema halotolerans</name>
    <dbReference type="NCBI Taxonomy" id="1155944"/>
    <lineage>
        <taxon>Bacteria</taxon>
        <taxon>Bacillati</taxon>
        <taxon>Bacillota</taxon>
        <taxon>Bacilli</taxon>
        <taxon>Bacillales</taxon>
        <taxon>Thermoactinomycetaceae</taxon>
        <taxon>Marininema</taxon>
    </lineage>
</organism>
<evidence type="ECO:0000313" key="3">
    <source>
        <dbReference type="Proteomes" id="UP000198660"/>
    </source>
</evidence>
<reference evidence="3" key="1">
    <citation type="submission" date="2016-10" db="EMBL/GenBank/DDBJ databases">
        <authorList>
            <person name="Varghese N."/>
            <person name="Submissions S."/>
        </authorList>
    </citation>
    <scope>NUCLEOTIDE SEQUENCE [LARGE SCALE GENOMIC DNA]</scope>
    <source>
        <strain evidence="3">DSM 45789</strain>
    </source>
</reference>
<accession>A0A1I6UKC9</accession>